<feature type="transmembrane region" description="Helical" evidence="1">
    <location>
        <begin position="402"/>
        <end position="419"/>
    </location>
</feature>
<evidence type="ECO:0000256" key="1">
    <source>
        <dbReference type="SAM" id="Phobius"/>
    </source>
</evidence>
<dbReference type="RefSeq" id="WP_307466370.1">
    <property type="nucleotide sequence ID" value="NZ_JAURUR010000007.1"/>
</dbReference>
<feature type="transmembrane region" description="Helical" evidence="1">
    <location>
        <begin position="50"/>
        <end position="71"/>
    </location>
</feature>
<keyword evidence="1" id="KW-0812">Transmembrane</keyword>
<feature type="transmembrane region" description="Helical" evidence="1">
    <location>
        <begin position="379"/>
        <end position="396"/>
    </location>
</feature>
<feature type="transmembrane region" description="Helical" evidence="1">
    <location>
        <begin position="353"/>
        <end position="372"/>
    </location>
</feature>
<name>A0ABT9MEF2_9DEIO</name>
<accession>A0ABT9MEF2</accession>
<keyword evidence="1" id="KW-0472">Membrane</keyword>
<keyword evidence="1" id="KW-1133">Transmembrane helix</keyword>
<feature type="transmembrane region" description="Helical" evidence="1">
    <location>
        <begin position="146"/>
        <end position="167"/>
    </location>
</feature>
<sequence length="456" mass="50492">MRSPLFRQRWWLSPAAVGIISLIISLLSLLPSDRYYRRVFGEIGRVDALTGIWVILCSVGFLGGVLAMRLATDKFGGSQQATQRAVRRTPELRLLSLATLGVLLNAYALFVLVRHFGPGGFLNALQGISTVDLRLTVYYVLKNANIGWALAFTVPIMAVLSTGILRLRRSGRDTVLLTMLATMMVALNVVVSIATQSKGGVLSLVMVIVVALLLDWQRPVRITAKRVLGVGLLGGVLVGFAATLQARRGLDITSMESITREVAGYVIVGFNRLAYLMQGRLDIPNMDVGFWTNRWYWGLPGTGLVNEGIVAAGFDVPTGAFDSWLQTFQAVRVAGLDPTYIWVTIFGEVYADYRWWGLLWFVAYGAGCQWLFSRLGRGSLGVHALYAWVAISNLQWYSGATATTRGLLFGLLIMAYLSIPIRPPRRVRITAPRSRILLHGRPLPRIVWRRSHSRAR</sequence>
<feature type="transmembrane region" description="Helical" evidence="1">
    <location>
        <begin position="228"/>
        <end position="246"/>
    </location>
</feature>
<dbReference type="Proteomes" id="UP001232163">
    <property type="component" value="Unassembled WGS sequence"/>
</dbReference>
<feature type="transmembrane region" description="Helical" evidence="1">
    <location>
        <begin position="92"/>
        <end position="113"/>
    </location>
</feature>
<proteinExistence type="predicted"/>
<feature type="transmembrane region" description="Helical" evidence="1">
    <location>
        <begin position="200"/>
        <end position="216"/>
    </location>
</feature>
<keyword evidence="3" id="KW-1185">Reference proteome</keyword>
<organism evidence="2 3">
    <name type="scientific">Deinococcus enclensis</name>
    <dbReference type="NCBI Taxonomy" id="1049582"/>
    <lineage>
        <taxon>Bacteria</taxon>
        <taxon>Thermotogati</taxon>
        <taxon>Deinococcota</taxon>
        <taxon>Deinococci</taxon>
        <taxon>Deinococcales</taxon>
        <taxon>Deinococcaceae</taxon>
        <taxon>Deinococcus</taxon>
    </lineage>
</organism>
<feature type="transmembrane region" description="Helical" evidence="1">
    <location>
        <begin position="12"/>
        <end position="30"/>
    </location>
</feature>
<evidence type="ECO:0008006" key="4">
    <source>
        <dbReference type="Google" id="ProtNLM"/>
    </source>
</evidence>
<protein>
    <recommendedName>
        <fullName evidence="4">Oligosaccharide repeat unit polymerase</fullName>
    </recommendedName>
</protein>
<dbReference type="EMBL" id="JAURUR010000007">
    <property type="protein sequence ID" value="MDP9764861.1"/>
    <property type="molecule type" value="Genomic_DNA"/>
</dbReference>
<evidence type="ECO:0000313" key="2">
    <source>
        <dbReference type="EMBL" id="MDP9764861.1"/>
    </source>
</evidence>
<feature type="transmembrane region" description="Helical" evidence="1">
    <location>
        <begin position="174"/>
        <end position="194"/>
    </location>
</feature>
<gene>
    <name evidence="2" type="ORF">QO006_002308</name>
</gene>
<evidence type="ECO:0000313" key="3">
    <source>
        <dbReference type="Proteomes" id="UP001232163"/>
    </source>
</evidence>
<reference evidence="2 3" key="1">
    <citation type="submission" date="2023-07" db="EMBL/GenBank/DDBJ databases">
        <title>Genomic Encyclopedia of Type Strains, Phase IV (KMG-IV): sequencing the most valuable type-strain genomes for metagenomic binning, comparative biology and taxonomic classification.</title>
        <authorList>
            <person name="Goeker M."/>
        </authorList>
    </citation>
    <scope>NUCLEOTIDE SEQUENCE [LARGE SCALE GENOMIC DNA]</scope>
    <source>
        <strain evidence="2 3">NIO-1023</strain>
    </source>
</reference>
<comment type="caution">
    <text evidence="2">The sequence shown here is derived from an EMBL/GenBank/DDBJ whole genome shotgun (WGS) entry which is preliminary data.</text>
</comment>